<feature type="active site" description="Proton acceptor" evidence="2">
    <location>
        <position position="254"/>
    </location>
</feature>
<feature type="domain" description="PNPLA" evidence="3">
    <location>
        <begin position="7"/>
        <end position="267"/>
    </location>
</feature>
<keyword evidence="2" id="KW-0378">Hydrolase</keyword>
<evidence type="ECO:0000259" key="3">
    <source>
        <dbReference type="PROSITE" id="PS51635"/>
    </source>
</evidence>
<dbReference type="PROSITE" id="PS51635">
    <property type="entry name" value="PNPLA"/>
    <property type="match status" value="1"/>
</dbReference>
<comment type="caution">
    <text evidence="2">Lacks conserved residue(s) required for the propagation of feature annotation.</text>
</comment>
<dbReference type="EMBL" id="JAUOQI010000002">
    <property type="protein sequence ID" value="MDO6576307.1"/>
    <property type="molecule type" value="Genomic_DNA"/>
</dbReference>
<gene>
    <name evidence="4" type="ORF">Q4527_02850</name>
</gene>
<organism evidence="4 5">
    <name type="scientific">Alteromonas stellipolaris</name>
    <dbReference type="NCBI Taxonomy" id="233316"/>
    <lineage>
        <taxon>Bacteria</taxon>
        <taxon>Pseudomonadati</taxon>
        <taxon>Pseudomonadota</taxon>
        <taxon>Gammaproteobacteria</taxon>
        <taxon>Alteromonadales</taxon>
        <taxon>Alteromonadaceae</taxon>
        <taxon>Alteromonas/Salinimonas group</taxon>
        <taxon>Alteromonas</taxon>
    </lineage>
</organism>
<evidence type="ECO:0000313" key="5">
    <source>
        <dbReference type="Proteomes" id="UP001170717"/>
    </source>
</evidence>
<keyword evidence="2" id="KW-0442">Lipid degradation</keyword>
<name>A0AAW7YX45_9ALTE</name>
<sequence>MTYRVAIAISGAVSLGSYEAGTLYEIIEALKEHNENSANPKIEIDVLTGASAGGMTAAMIAQKLLYDGDALSGENTNVAYEAWVKSVDINGLLTPLPGDNAKNSLLSNGFVKTIADKLINSRYVKSSSPSAAQTPLPPPLVQTPHVASATSIRLGLAMSNLNGVDYEVDTYAYLTETLGKGKFTQTRHQDRYTVTLDNTTDNQAVWNEISAAARGCGAFPVAFSPVSLTRNWMHGDYRGRGAVKFENSTFSFMDGGAFNNYPLGMAVSLAEQNDTSYTDYENRFYFYISPNPRESAANPEFDASTASFADSAKQMLNSVFLQSGFQEWLIQEKDNEKILRLDKQADTLREKLYTTSSEEVFAEQAIIDSMIGLVYGANEAEYAADVARLATQYRVDVEEKPLPPSHFKLWIDTIAVLEHAAGLGPTNLKTIYTITAKKDELSGELLGAFLGFFDERFRQYDYERGRLNAMLTINGILDKQRDEAVIQKQLPLNIEKRDHHSIQQFLDSSHLNHASMADVQYENRQLAYKRVKARFFAFAKDAGIASVARFFAWNFIVRKTVKKVLVL</sequence>
<dbReference type="SUPFAM" id="SSF52151">
    <property type="entry name" value="FabD/lysophospholipase-like"/>
    <property type="match status" value="1"/>
</dbReference>
<accession>A0AAW7YX45</accession>
<keyword evidence="1 2" id="KW-0443">Lipid metabolism</keyword>
<evidence type="ECO:0000313" key="4">
    <source>
        <dbReference type="EMBL" id="MDO6576307.1"/>
    </source>
</evidence>
<evidence type="ECO:0000256" key="2">
    <source>
        <dbReference type="PROSITE-ProRule" id="PRU01161"/>
    </source>
</evidence>
<dbReference type="AlphaFoldDB" id="A0AAW7YX45"/>
<feature type="active site" description="Nucleophile" evidence="2">
    <location>
        <position position="51"/>
    </location>
</feature>
<dbReference type="GO" id="GO:0016787">
    <property type="term" value="F:hydrolase activity"/>
    <property type="evidence" value="ECO:0007669"/>
    <property type="project" value="UniProtKB-UniRule"/>
</dbReference>
<protein>
    <submittedName>
        <fullName evidence="4">Patatin-like phospholipase family protein</fullName>
    </submittedName>
</protein>
<dbReference type="InterPro" id="IPR002641">
    <property type="entry name" value="PNPLA_dom"/>
</dbReference>
<feature type="short sequence motif" description="DGA/G" evidence="2">
    <location>
        <begin position="254"/>
        <end position="256"/>
    </location>
</feature>
<evidence type="ECO:0000256" key="1">
    <source>
        <dbReference type="ARBA" id="ARBA00023098"/>
    </source>
</evidence>
<reference evidence="4" key="1">
    <citation type="submission" date="2023-07" db="EMBL/GenBank/DDBJ databases">
        <title>Genome content predicts the carbon catabolic preferences of heterotrophic bacteria.</title>
        <authorList>
            <person name="Gralka M."/>
        </authorList>
    </citation>
    <scope>NUCLEOTIDE SEQUENCE</scope>
    <source>
        <strain evidence="4">F2M12</strain>
    </source>
</reference>
<proteinExistence type="predicted"/>
<dbReference type="GO" id="GO:0016042">
    <property type="term" value="P:lipid catabolic process"/>
    <property type="evidence" value="ECO:0007669"/>
    <property type="project" value="UniProtKB-UniRule"/>
</dbReference>
<dbReference type="Proteomes" id="UP001170717">
    <property type="component" value="Unassembled WGS sequence"/>
</dbReference>
<feature type="short sequence motif" description="GXSXG" evidence="2">
    <location>
        <begin position="49"/>
        <end position="53"/>
    </location>
</feature>
<dbReference type="Pfam" id="PF01734">
    <property type="entry name" value="Patatin"/>
    <property type="match status" value="1"/>
</dbReference>
<dbReference type="Gene3D" id="3.40.1090.10">
    <property type="entry name" value="Cytosolic phospholipase A2 catalytic domain"/>
    <property type="match status" value="2"/>
</dbReference>
<dbReference type="RefSeq" id="WP_303537951.1">
    <property type="nucleotide sequence ID" value="NZ_JAUOQI010000002.1"/>
</dbReference>
<dbReference type="InterPro" id="IPR016035">
    <property type="entry name" value="Acyl_Trfase/lysoPLipase"/>
</dbReference>
<comment type="caution">
    <text evidence="4">The sequence shown here is derived from an EMBL/GenBank/DDBJ whole genome shotgun (WGS) entry which is preliminary data.</text>
</comment>